<evidence type="ECO:0000313" key="2">
    <source>
        <dbReference type="Proteomes" id="UP001602013"/>
    </source>
</evidence>
<sequence length="132" mass="13963">MSDHTRPDYSSMKGKAVTVTLHPWAFPGPSEGVFLGSGDHGISLGIEGGGRWRYRYADVAKVEAAVTAPAGPRPGVTHEEVIPTVGETRQEWCPRCLKHSVAAATITAVTSQGVHTIGGCAICEECAWSPYA</sequence>
<dbReference type="EMBL" id="JBIASD010000004">
    <property type="protein sequence ID" value="MFF3665450.1"/>
    <property type="molecule type" value="Genomic_DNA"/>
</dbReference>
<reference evidence="1 2" key="1">
    <citation type="submission" date="2024-10" db="EMBL/GenBank/DDBJ databases">
        <title>The Natural Products Discovery Center: Release of the First 8490 Sequenced Strains for Exploring Actinobacteria Biosynthetic Diversity.</title>
        <authorList>
            <person name="Kalkreuter E."/>
            <person name="Kautsar S.A."/>
            <person name="Yang D."/>
            <person name="Bader C.D."/>
            <person name="Teijaro C.N."/>
            <person name="Fluegel L."/>
            <person name="Davis C.M."/>
            <person name="Simpson J.R."/>
            <person name="Lauterbach L."/>
            <person name="Steele A.D."/>
            <person name="Gui C."/>
            <person name="Meng S."/>
            <person name="Li G."/>
            <person name="Viehrig K."/>
            <person name="Ye F."/>
            <person name="Su P."/>
            <person name="Kiefer A.F."/>
            <person name="Nichols A."/>
            <person name="Cepeda A.J."/>
            <person name="Yan W."/>
            <person name="Fan B."/>
            <person name="Jiang Y."/>
            <person name="Adhikari A."/>
            <person name="Zheng C.-J."/>
            <person name="Schuster L."/>
            <person name="Cowan T.M."/>
            <person name="Smanski M.J."/>
            <person name="Chevrette M.G."/>
            <person name="De Carvalho L.P.S."/>
            <person name="Shen B."/>
        </authorList>
    </citation>
    <scope>NUCLEOTIDE SEQUENCE [LARGE SCALE GENOMIC DNA]</scope>
    <source>
        <strain evidence="1 2">NPDC002173</strain>
    </source>
</reference>
<organism evidence="1 2">
    <name type="scientific">Microtetraspora malaysiensis</name>
    <dbReference type="NCBI Taxonomy" id="161358"/>
    <lineage>
        <taxon>Bacteria</taxon>
        <taxon>Bacillati</taxon>
        <taxon>Actinomycetota</taxon>
        <taxon>Actinomycetes</taxon>
        <taxon>Streptosporangiales</taxon>
        <taxon>Streptosporangiaceae</taxon>
        <taxon>Microtetraspora</taxon>
    </lineage>
</organism>
<accession>A0ABW6SKG6</accession>
<keyword evidence="2" id="KW-1185">Reference proteome</keyword>
<evidence type="ECO:0000313" key="1">
    <source>
        <dbReference type="EMBL" id="MFF3665450.1"/>
    </source>
</evidence>
<dbReference type="RefSeq" id="WP_387409446.1">
    <property type="nucleotide sequence ID" value="NZ_JBIASD010000004.1"/>
</dbReference>
<gene>
    <name evidence="1" type="ORF">ACFYXI_07630</name>
</gene>
<proteinExistence type="predicted"/>
<protein>
    <submittedName>
        <fullName evidence="1">Uncharacterized protein</fullName>
    </submittedName>
</protein>
<comment type="caution">
    <text evidence="1">The sequence shown here is derived from an EMBL/GenBank/DDBJ whole genome shotgun (WGS) entry which is preliminary data.</text>
</comment>
<name>A0ABW6SKG6_9ACTN</name>
<dbReference type="Proteomes" id="UP001602013">
    <property type="component" value="Unassembled WGS sequence"/>
</dbReference>